<keyword evidence="6" id="KW-0548">Nucleotidyltransferase</keyword>
<keyword evidence="7" id="KW-0479">Metal-binding</keyword>
<dbReference type="GO" id="GO:0046872">
    <property type="term" value="F:metal ion binding"/>
    <property type="evidence" value="ECO:0007669"/>
    <property type="project" value="UniProtKB-KW"/>
</dbReference>
<evidence type="ECO:0000256" key="10">
    <source>
        <dbReference type="ARBA" id="ARBA00032598"/>
    </source>
</evidence>
<reference evidence="14" key="1">
    <citation type="submission" date="2016-06" db="EMBL/GenBank/DDBJ databases">
        <authorList>
            <person name="Varghese N."/>
            <person name="Submissions Spin"/>
        </authorList>
    </citation>
    <scope>NUCLEOTIDE SEQUENCE [LARGE SCALE GENOMIC DNA]</scope>
    <source>
        <strain evidence="14">DSM 44815</strain>
    </source>
</reference>
<evidence type="ECO:0000256" key="3">
    <source>
        <dbReference type="ARBA" id="ARBA00012461"/>
    </source>
</evidence>
<evidence type="ECO:0000313" key="14">
    <source>
        <dbReference type="Proteomes" id="UP000199385"/>
    </source>
</evidence>
<keyword evidence="5 13" id="KW-0808">Transferase</keyword>
<dbReference type="InterPro" id="IPR005835">
    <property type="entry name" value="NTP_transferase_dom"/>
</dbReference>
<evidence type="ECO:0000256" key="6">
    <source>
        <dbReference type="ARBA" id="ARBA00022695"/>
    </source>
</evidence>
<proteinExistence type="inferred from homology"/>
<dbReference type="Gene3D" id="3.90.550.10">
    <property type="entry name" value="Spore Coat Polysaccharide Biosynthesis Protein SpsA, Chain A"/>
    <property type="match status" value="1"/>
</dbReference>
<accession>A0A1A8ZGR9</accession>
<dbReference type="GO" id="GO:0008879">
    <property type="term" value="F:glucose-1-phosphate thymidylyltransferase activity"/>
    <property type="evidence" value="ECO:0007669"/>
    <property type="project" value="UniProtKB-EC"/>
</dbReference>
<evidence type="ECO:0000256" key="8">
    <source>
        <dbReference type="ARBA" id="ARBA00022842"/>
    </source>
</evidence>
<dbReference type="Proteomes" id="UP000199385">
    <property type="component" value="Chromosome I"/>
</dbReference>
<dbReference type="Pfam" id="PF00483">
    <property type="entry name" value="NTP_transferase"/>
    <property type="match status" value="1"/>
</dbReference>
<organism evidence="13 14">
    <name type="scientific">Micromonospora auratinigra</name>
    <dbReference type="NCBI Taxonomy" id="261654"/>
    <lineage>
        <taxon>Bacteria</taxon>
        <taxon>Bacillati</taxon>
        <taxon>Actinomycetota</taxon>
        <taxon>Actinomycetes</taxon>
        <taxon>Micromonosporales</taxon>
        <taxon>Micromonosporaceae</taxon>
        <taxon>Micromonospora</taxon>
    </lineage>
</organism>
<dbReference type="PANTHER" id="PTHR43532:SF1">
    <property type="entry name" value="GLUCOSE-1-PHOSPHATE THYMIDYLYLTRANSFERASE 1"/>
    <property type="match status" value="1"/>
</dbReference>
<dbReference type="InterPro" id="IPR005907">
    <property type="entry name" value="G1P_thy_trans_s"/>
</dbReference>
<comment type="cofactor">
    <cofactor evidence="1">
        <name>Mg(2+)</name>
        <dbReference type="ChEBI" id="CHEBI:18420"/>
    </cofactor>
</comment>
<dbReference type="PANTHER" id="PTHR43532">
    <property type="entry name" value="GLUCOSE-1-PHOSPHATE THYMIDYLYLTRANSFERASE"/>
    <property type="match status" value="1"/>
</dbReference>
<dbReference type="SUPFAM" id="SSF53448">
    <property type="entry name" value="Nucleotide-diphospho-sugar transferases"/>
    <property type="match status" value="1"/>
</dbReference>
<evidence type="ECO:0000259" key="12">
    <source>
        <dbReference type="Pfam" id="PF00483"/>
    </source>
</evidence>
<gene>
    <name evidence="13" type="ORF">GA0070611_2186</name>
</gene>
<feature type="domain" description="Nucleotidyl transferase" evidence="12">
    <location>
        <begin position="14"/>
        <end position="248"/>
    </location>
</feature>
<evidence type="ECO:0000256" key="2">
    <source>
        <dbReference type="ARBA" id="ARBA00010480"/>
    </source>
</evidence>
<evidence type="ECO:0000256" key="11">
    <source>
        <dbReference type="ARBA" id="ARBA00049336"/>
    </source>
</evidence>
<dbReference type="EC" id="2.7.7.24" evidence="3"/>
<dbReference type="InterPro" id="IPR029044">
    <property type="entry name" value="Nucleotide-diphossugar_trans"/>
</dbReference>
<evidence type="ECO:0000256" key="5">
    <source>
        <dbReference type="ARBA" id="ARBA00022679"/>
    </source>
</evidence>
<dbReference type="OrthoDB" id="9803871at2"/>
<dbReference type="STRING" id="261654.GA0070611_2186"/>
<keyword evidence="8" id="KW-0460">Magnesium</keyword>
<evidence type="ECO:0000256" key="9">
    <source>
        <dbReference type="ARBA" id="ARBA00032492"/>
    </source>
</evidence>
<comment type="catalytic activity">
    <reaction evidence="11">
        <text>dTTP + alpha-D-glucose 1-phosphate + H(+) = dTDP-alpha-D-glucose + diphosphate</text>
        <dbReference type="Rhea" id="RHEA:15225"/>
        <dbReference type="ChEBI" id="CHEBI:15378"/>
        <dbReference type="ChEBI" id="CHEBI:33019"/>
        <dbReference type="ChEBI" id="CHEBI:37568"/>
        <dbReference type="ChEBI" id="CHEBI:57477"/>
        <dbReference type="ChEBI" id="CHEBI:58601"/>
        <dbReference type="EC" id="2.7.7.24"/>
    </reaction>
</comment>
<dbReference type="EMBL" id="LT594323">
    <property type="protein sequence ID" value="SBT43072.1"/>
    <property type="molecule type" value="Genomic_DNA"/>
</dbReference>
<sequence length="258" mass="27881">MSTPAARTPTAPVGVLLAGGRGTRLAPLTDRTSKQLLPVGGRPLAARVIDQLTAAGVHDVLAVIDDRHAGDFLAALRDGRELGLRSLAYVWQPATGVGMPSAIAQVEPHVGDRPIVVICGDLLLEADLSGVVADFLDQPDGARLVATRVPDTAGFTPLGVTDGRVTELGDKDPDRHRPGLMELGVYLYRSDVFDEIRALRPSARGETEIWDLNRRYAGRGRLRCTEVAGWWCDVGGSLADYRAADRRYTRRPATSRQR</sequence>
<dbReference type="RefSeq" id="WP_091661902.1">
    <property type="nucleotide sequence ID" value="NZ_LT594323.1"/>
</dbReference>
<evidence type="ECO:0000256" key="1">
    <source>
        <dbReference type="ARBA" id="ARBA00001946"/>
    </source>
</evidence>
<dbReference type="AlphaFoldDB" id="A0A1A8ZGR9"/>
<name>A0A1A8ZGR9_9ACTN</name>
<dbReference type="PATRIC" id="fig|261654.4.peg.2226"/>
<evidence type="ECO:0000256" key="4">
    <source>
        <dbReference type="ARBA" id="ARBA00017654"/>
    </source>
</evidence>
<keyword evidence="14" id="KW-1185">Reference proteome</keyword>
<comment type="similarity">
    <text evidence="2">Belongs to the glucose-1-phosphate thymidylyltransferase family.</text>
</comment>
<evidence type="ECO:0000256" key="7">
    <source>
        <dbReference type="ARBA" id="ARBA00022723"/>
    </source>
</evidence>
<protein>
    <recommendedName>
        <fullName evidence="4">Glucose-1-phosphate thymidylyltransferase</fullName>
        <ecNumber evidence="3">2.7.7.24</ecNumber>
    </recommendedName>
    <alternativeName>
        <fullName evidence="10">dTDP-glucose pyrophosphorylase</fullName>
    </alternativeName>
    <alternativeName>
        <fullName evidence="9">dTDP-glucose synthase</fullName>
    </alternativeName>
</protein>
<evidence type="ECO:0000313" key="13">
    <source>
        <dbReference type="EMBL" id="SBT43072.1"/>
    </source>
</evidence>